<protein>
    <submittedName>
        <fullName evidence="2">FRG domain-containing protein</fullName>
    </submittedName>
</protein>
<organism evidence="2 3">
    <name type="scientific">Terribacillus saccharophilus</name>
    <dbReference type="NCBI Taxonomy" id="361277"/>
    <lineage>
        <taxon>Bacteria</taxon>
        <taxon>Bacillati</taxon>
        <taxon>Bacillota</taxon>
        <taxon>Bacilli</taxon>
        <taxon>Bacillales</taxon>
        <taxon>Bacillaceae</taxon>
        <taxon>Terribacillus</taxon>
    </lineage>
</organism>
<reference evidence="2 3" key="1">
    <citation type="submission" date="2016-10" db="EMBL/GenBank/DDBJ databases">
        <authorList>
            <person name="Varghese N."/>
            <person name="Submissions S."/>
        </authorList>
    </citation>
    <scope>NUCLEOTIDE SEQUENCE [LARGE SCALE GENOMIC DNA]</scope>
    <source>
        <strain evidence="2 3">DSM 21619</strain>
    </source>
</reference>
<sequence>MKTTDFVKEITFNTVEEMMAAISPFGEYKNVIDNFIFRGEKSAKYELLPTALRINNQKRLFSYMGGKPVQNQDKYEMWQQYAELTVLKKFYDLVDDKGIPNPDIDALRQHEEPFFIAREKGITDAKAWIPDDLLELAALAQHYGLPTRLLDWSRNFMVSLYFACSQLIHDAGSTEDDHMVLWALNYDYLMYGKPTTSMIPVRLVKPTYQRNPNLMTQKGVLTCWEYPNKVNMAENLFALEQYDVSRQPLNEQIINYVQTNSIDLSLSDGSYTVLLYRFLLPVTESLKLYDYLKKMGYGADNIYHGFKGITMRMEDDAKYTEIMKSKNNPI</sequence>
<name>A0AAX2EJT0_9BACI</name>
<dbReference type="AlphaFoldDB" id="A0AAX2EJT0"/>
<dbReference type="Pfam" id="PF08867">
    <property type="entry name" value="FRG"/>
    <property type="match status" value="1"/>
</dbReference>
<evidence type="ECO:0000313" key="2">
    <source>
        <dbReference type="EMBL" id="SEO08370.1"/>
    </source>
</evidence>
<comment type="caution">
    <text evidence="2">The sequence shown here is derived from an EMBL/GenBank/DDBJ whole genome shotgun (WGS) entry which is preliminary data.</text>
</comment>
<accession>A0AAX2EJT0</accession>
<evidence type="ECO:0000259" key="1">
    <source>
        <dbReference type="SMART" id="SM00901"/>
    </source>
</evidence>
<dbReference type="EMBL" id="FOCD01000006">
    <property type="protein sequence ID" value="SEO08370.1"/>
    <property type="molecule type" value="Genomic_DNA"/>
</dbReference>
<gene>
    <name evidence="2" type="ORF">SAMN04489762_3445</name>
</gene>
<dbReference type="RefSeq" id="WP_093881545.1">
    <property type="nucleotide sequence ID" value="NZ_FOCD01000006.1"/>
</dbReference>
<dbReference type="SMART" id="SM00901">
    <property type="entry name" value="FRG"/>
    <property type="match status" value="1"/>
</dbReference>
<proteinExistence type="predicted"/>
<dbReference type="Proteomes" id="UP000199735">
    <property type="component" value="Unassembled WGS sequence"/>
</dbReference>
<dbReference type="InterPro" id="IPR014966">
    <property type="entry name" value="FRG-dom"/>
</dbReference>
<evidence type="ECO:0000313" key="3">
    <source>
        <dbReference type="Proteomes" id="UP000199735"/>
    </source>
</evidence>
<feature type="domain" description="FRG" evidence="1">
    <location>
        <begin position="31"/>
        <end position="181"/>
    </location>
</feature>